<keyword evidence="1" id="KW-0812">Transmembrane</keyword>
<reference evidence="2 3" key="1">
    <citation type="submission" date="2019-11" db="EMBL/GenBank/DDBJ databases">
        <authorList>
            <person name="Lang L."/>
        </authorList>
    </citation>
    <scope>NUCLEOTIDE SEQUENCE [LARGE SCALE GENOMIC DNA]</scope>
    <source>
        <strain evidence="2 3">YIM 132242</strain>
    </source>
</reference>
<feature type="transmembrane region" description="Helical" evidence="1">
    <location>
        <begin position="6"/>
        <end position="27"/>
    </location>
</feature>
<accession>A0A6L6HUG3</accession>
<dbReference type="EMBL" id="WMBT01000020">
    <property type="protein sequence ID" value="MTE01922.1"/>
    <property type="molecule type" value="Genomic_DNA"/>
</dbReference>
<evidence type="ECO:0000313" key="2">
    <source>
        <dbReference type="EMBL" id="MTE01922.1"/>
    </source>
</evidence>
<keyword evidence="1" id="KW-0472">Membrane</keyword>
<comment type="caution">
    <text evidence="2">The sequence shown here is derived from an EMBL/GenBank/DDBJ whole genome shotgun (WGS) entry which is preliminary data.</text>
</comment>
<proteinExistence type="predicted"/>
<protein>
    <submittedName>
        <fullName evidence="2">Uncharacterized protein</fullName>
    </submittedName>
</protein>
<dbReference type="Proteomes" id="UP000481417">
    <property type="component" value="Unassembled WGS sequence"/>
</dbReference>
<keyword evidence="3" id="KW-1185">Reference proteome</keyword>
<organism evidence="2 3">
    <name type="scientific">Paracoccus lichenicola</name>
    <dbReference type="NCBI Taxonomy" id="2665644"/>
    <lineage>
        <taxon>Bacteria</taxon>
        <taxon>Pseudomonadati</taxon>
        <taxon>Pseudomonadota</taxon>
        <taxon>Alphaproteobacteria</taxon>
        <taxon>Rhodobacterales</taxon>
        <taxon>Paracoccaceae</taxon>
        <taxon>Paracoccus</taxon>
    </lineage>
</organism>
<dbReference type="AlphaFoldDB" id="A0A6L6HUG3"/>
<name>A0A6L6HUG3_9RHOB</name>
<dbReference type="RefSeq" id="WP_196053678.1">
    <property type="nucleotide sequence ID" value="NZ_WMBT01000020.1"/>
</dbReference>
<evidence type="ECO:0000256" key="1">
    <source>
        <dbReference type="SAM" id="Phobius"/>
    </source>
</evidence>
<keyword evidence="1" id="KW-1133">Transmembrane helix</keyword>
<gene>
    <name evidence="2" type="ORF">GIY56_16655</name>
</gene>
<sequence length="60" mass="6467">MIEPGLVFSLIVAIAAGAGAIVVRRAARSVGKRQDSRDPDAVLRHFVATAPRKYLPKSEH</sequence>
<evidence type="ECO:0000313" key="3">
    <source>
        <dbReference type="Proteomes" id="UP000481417"/>
    </source>
</evidence>